<feature type="domain" description="PepSY" evidence="3">
    <location>
        <begin position="87"/>
        <end position="140"/>
    </location>
</feature>
<feature type="domain" description="PepSY" evidence="3">
    <location>
        <begin position="10"/>
        <end position="78"/>
    </location>
</feature>
<reference evidence="4 5" key="1">
    <citation type="submission" date="2019-03" db="EMBL/GenBank/DDBJ databases">
        <title>Luteimonas zhaokaii sp.nov., isolated from the rectal contents of Plateau pika in Yushu, Qinghai Province, China.</title>
        <authorList>
            <person name="Zhang G."/>
        </authorList>
    </citation>
    <scope>NUCLEOTIDE SEQUENCE [LARGE SCALE GENOMIC DNA]</scope>
    <source>
        <strain evidence="4 5">THG-MD21</strain>
    </source>
</reference>
<organism evidence="4 5">
    <name type="scientific">Luteimonas terrae</name>
    <dbReference type="NCBI Taxonomy" id="1530191"/>
    <lineage>
        <taxon>Bacteria</taxon>
        <taxon>Pseudomonadati</taxon>
        <taxon>Pseudomonadota</taxon>
        <taxon>Gammaproteobacteria</taxon>
        <taxon>Lysobacterales</taxon>
        <taxon>Lysobacteraceae</taxon>
        <taxon>Luteimonas</taxon>
    </lineage>
</organism>
<evidence type="ECO:0000313" key="5">
    <source>
        <dbReference type="Proteomes" id="UP000295543"/>
    </source>
</evidence>
<feature type="region of interest" description="Disordered" evidence="1">
    <location>
        <begin position="121"/>
        <end position="143"/>
    </location>
</feature>
<proteinExistence type="predicted"/>
<keyword evidence="2" id="KW-0732">Signal</keyword>
<dbReference type="Pfam" id="PF13670">
    <property type="entry name" value="PepSY_2"/>
    <property type="match status" value="2"/>
</dbReference>
<gene>
    <name evidence="4" type="ORF">E2F49_14360</name>
</gene>
<sequence>MKQTIALRGLVLALSLAAGAAVAQDAMTSTQVRAALTEGGYTDIHDVEFKDGVWKADVTDANGNKIDVRLDPATGRVYPETAGATSLGEADIRAKLTAAGFTRIEDVEFDDGMWKAEADTKEGQRVDLKLDPQDGRIVSQSRD</sequence>
<feature type="signal peptide" evidence="2">
    <location>
        <begin position="1"/>
        <end position="23"/>
    </location>
</feature>
<evidence type="ECO:0000256" key="2">
    <source>
        <dbReference type="SAM" id="SignalP"/>
    </source>
</evidence>
<feature type="compositionally biased region" description="Basic and acidic residues" evidence="1">
    <location>
        <begin position="121"/>
        <end position="134"/>
    </location>
</feature>
<comment type="caution">
    <text evidence="4">The sequence shown here is derived from an EMBL/GenBank/DDBJ whole genome shotgun (WGS) entry which is preliminary data.</text>
</comment>
<dbReference type="InterPro" id="IPR025711">
    <property type="entry name" value="PepSY"/>
</dbReference>
<dbReference type="RefSeq" id="WP_133394518.1">
    <property type="nucleotide sequence ID" value="NZ_SMTG01000006.1"/>
</dbReference>
<protein>
    <submittedName>
        <fullName evidence="4">PepSY domain-containing protein</fullName>
    </submittedName>
</protein>
<dbReference type="EMBL" id="SMTG01000006">
    <property type="protein sequence ID" value="TDK29551.1"/>
    <property type="molecule type" value="Genomic_DNA"/>
</dbReference>
<dbReference type="AlphaFoldDB" id="A0A4R5U6Y7"/>
<dbReference type="Proteomes" id="UP000295543">
    <property type="component" value="Unassembled WGS sequence"/>
</dbReference>
<dbReference type="OrthoDB" id="5951452at2"/>
<feature type="chain" id="PRO_5020295953" evidence="2">
    <location>
        <begin position="24"/>
        <end position="143"/>
    </location>
</feature>
<evidence type="ECO:0000259" key="3">
    <source>
        <dbReference type="Pfam" id="PF13670"/>
    </source>
</evidence>
<keyword evidence="5" id="KW-1185">Reference proteome</keyword>
<accession>A0A4R5U6Y7</accession>
<evidence type="ECO:0000313" key="4">
    <source>
        <dbReference type="EMBL" id="TDK29551.1"/>
    </source>
</evidence>
<name>A0A4R5U6Y7_9GAMM</name>
<evidence type="ECO:0000256" key="1">
    <source>
        <dbReference type="SAM" id="MobiDB-lite"/>
    </source>
</evidence>